<dbReference type="EMBL" id="JBHMEC010000037">
    <property type="protein sequence ID" value="MFB9151613.1"/>
    <property type="molecule type" value="Genomic_DNA"/>
</dbReference>
<gene>
    <name evidence="3" type="ORF">ACFFU4_17820</name>
</gene>
<dbReference type="PROSITE" id="PS51664">
    <property type="entry name" value="YCAO"/>
    <property type="match status" value="1"/>
</dbReference>
<dbReference type="PANTHER" id="PTHR37809:SF1">
    <property type="entry name" value="RIBOSOMAL PROTEIN S12 METHYLTHIOTRANSFERASE ACCESSORY FACTOR YCAO"/>
    <property type="match status" value="1"/>
</dbReference>
<dbReference type="NCBIfam" id="TIGR00702">
    <property type="entry name" value="YcaO-type kinase domain"/>
    <property type="match status" value="1"/>
</dbReference>
<accession>A0ABV5I4L1</accession>
<dbReference type="Proteomes" id="UP001589670">
    <property type="component" value="Unassembled WGS sequence"/>
</dbReference>
<evidence type="ECO:0000256" key="1">
    <source>
        <dbReference type="SAM" id="MobiDB-lite"/>
    </source>
</evidence>
<dbReference type="Gene3D" id="3.30.160.660">
    <property type="match status" value="1"/>
</dbReference>
<proteinExistence type="predicted"/>
<evidence type="ECO:0000313" key="4">
    <source>
        <dbReference type="Proteomes" id="UP001589670"/>
    </source>
</evidence>
<dbReference type="RefSeq" id="WP_377071242.1">
    <property type="nucleotide sequence ID" value="NZ_JBHMEC010000037.1"/>
</dbReference>
<evidence type="ECO:0000259" key="2">
    <source>
        <dbReference type="PROSITE" id="PS51664"/>
    </source>
</evidence>
<dbReference type="PANTHER" id="PTHR37809">
    <property type="entry name" value="RIBOSOMAL PROTEIN S12 METHYLTHIOTRANSFERASE ACCESSORY FACTOR YCAO"/>
    <property type="match status" value="1"/>
</dbReference>
<keyword evidence="4" id="KW-1185">Reference proteome</keyword>
<feature type="compositionally biased region" description="Polar residues" evidence="1">
    <location>
        <begin position="637"/>
        <end position="649"/>
    </location>
</feature>
<dbReference type="Gene3D" id="3.40.50.720">
    <property type="entry name" value="NAD(P)-binding Rossmann-like Domain"/>
    <property type="match status" value="1"/>
</dbReference>
<dbReference type="NCBIfam" id="TIGR03882">
    <property type="entry name" value="cyclo_dehyd_2"/>
    <property type="match status" value="1"/>
</dbReference>
<dbReference type="InterPro" id="IPR022291">
    <property type="entry name" value="Bacteriocin_synth_cyclodeHase"/>
</dbReference>
<dbReference type="InterPro" id="IPR003776">
    <property type="entry name" value="YcaO-like_dom"/>
</dbReference>
<dbReference type="Pfam" id="PF02624">
    <property type="entry name" value="YcaO"/>
    <property type="match status" value="1"/>
</dbReference>
<reference evidence="3 4" key="1">
    <citation type="submission" date="2024-09" db="EMBL/GenBank/DDBJ databases">
        <authorList>
            <person name="Sun Q."/>
            <person name="Mori K."/>
        </authorList>
    </citation>
    <scope>NUCLEOTIDE SEQUENCE [LARGE SCALE GENOMIC DNA]</scope>
    <source>
        <strain evidence="3 4">CECT 9424</strain>
    </source>
</reference>
<dbReference type="Gene3D" id="3.30.1330.230">
    <property type="match status" value="1"/>
</dbReference>
<feature type="region of interest" description="Disordered" evidence="1">
    <location>
        <begin position="637"/>
        <end position="660"/>
    </location>
</feature>
<name>A0ABV5I4L1_9RHOB</name>
<dbReference type="NCBIfam" id="TIGR03604">
    <property type="entry name" value="TOMM_cyclo_SagD"/>
    <property type="match status" value="1"/>
</dbReference>
<protein>
    <submittedName>
        <fullName evidence="3">TOMM leader peptide-binding protein</fullName>
    </submittedName>
</protein>
<evidence type="ECO:0000313" key="3">
    <source>
        <dbReference type="EMBL" id="MFB9151613.1"/>
    </source>
</evidence>
<sequence>MSYLRLNADADVSCIDNQGIVVRFNGGEQVFDEVIYDCLIRQIGPGRHEDDLADAVQAMKPGLDYADIYFSIEILKKHGVLERQDDNLRRIHGVSTSLSNNALLRAKLTLTNLSGSDRHERSLRPLLAGIGGTEGPAADMEILLIGNYADSAWDPHVRRVNRDGTVVLPIGLSGAGLIMGPVFDGAEDARCPACLRENLSAGLRFLKTPVADAREHRIAPRYDDLVYQASLNIFACEIARHLAAAPDHPDGGLRAHIVGYDARNAAITRNFVDTVARCDTCVAQATATREPAPQDGADADPYVENGLYGISPESTYRRIRKYVNPVCGIVKRLDEVFEEPGVHSVLAGQNLGFQYRSLRDYRKSSRNLSGGKGRSAIQAKVSAICETLERFCGVHRGNEPAVHGCYDDLADDAIDPRRLTLYSETQLEARQTLRHTATFDYVPARFDPGARLSWTPVTSLATGADRLLPTAMCYFGFSDGPALVANSNGCAAGNTVDEAILSGLMEVVERDCVAIWWYNGLRRPAVDLAALGDEYYDRLTAFYKGIDREFWVLDLTHDLGIPCFASVSRARSGKDRLIFGFGVHMQAPIAISRAVTEMNQFLPKALQFDEQAARSGLPAAKRRPSYQDQWLASATLQNNPHLGPSETTPSKPPALSPERRSVQEEIRLCVDIMARNDLTPYYLDQSRPGIDLSVVKTFVPGMRHFWKCFDAGRLYDVPVKKGWLADPTPEDKLNPVPMFL</sequence>
<feature type="domain" description="YcaO" evidence="2">
    <location>
        <begin position="371"/>
        <end position="740"/>
    </location>
</feature>
<dbReference type="InterPro" id="IPR027624">
    <property type="entry name" value="TOMM_cyclo_SagD"/>
</dbReference>
<organism evidence="3 4">
    <name type="scientific">Roseovarius ramblicola</name>
    <dbReference type="NCBI Taxonomy" id="2022336"/>
    <lineage>
        <taxon>Bacteria</taxon>
        <taxon>Pseudomonadati</taxon>
        <taxon>Pseudomonadota</taxon>
        <taxon>Alphaproteobacteria</taxon>
        <taxon>Rhodobacterales</taxon>
        <taxon>Roseobacteraceae</taxon>
        <taxon>Roseovarius</taxon>
    </lineage>
</organism>
<dbReference type="Gene3D" id="3.30.40.250">
    <property type="match status" value="1"/>
</dbReference>
<comment type="caution">
    <text evidence="3">The sequence shown here is derived from an EMBL/GenBank/DDBJ whole genome shotgun (WGS) entry which is preliminary data.</text>
</comment>